<dbReference type="PANTHER" id="PTHR11552:SF138">
    <property type="entry name" value="DEHYDROGENASE PKFF-RELATED"/>
    <property type="match status" value="1"/>
</dbReference>
<dbReference type="OrthoDB" id="269227at2759"/>
<evidence type="ECO:0000256" key="4">
    <source>
        <dbReference type="PIRSR" id="PIRSR000137-2"/>
    </source>
</evidence>
<dbReference type="InterPro" id="IPR036188">
    <property type="entry name" value="FAD/NAD-bd_sf"/>
</dbReference>
<gene>
    <name evidence="7" type="ORF">BP01DRAFT_396004</name>
</gene>
<accession>A0A318ZJ56</accession>
<keyword evidence="8" id="KW-1185">Reference proteome</keyword>
<feature type="chain" id="PRO_5016272670" evidence="5">
    <location>
        <begin position="17"/>
        <end position="624"/>
    </location>
</feature>
<reference evidence="7 8" key="1">
    <citation type="submission" date="2016-12" db="EMBL/GenBank/DDBJ databases">
        <title>The genomes of Aspergillus section Nigri reveals drivers in fungal speciation.</title>
        <authorList>
            <consortium name="DOE Joint Genome Institute"/>
            <person name="Vesth T.C."/>
            <person name="Nybo J."/>
            <person name="Theobald S."/>
            <person name="Brandl J."/>
            <person name="Frisvad J.C."/>
            <person name="Nielsen K.F."/>
            <person name="Lyhne E.K."/>
            <person name="Kogle M.E."/>
            <person name="Kuo A."/>
            <person name="Riley R."/>
            <person name="Clum A."/>
            <person name="Nolan M."/>
            <person name="Lipzen A."/>
            <person name="Salamov A."/>
            <person name="Henrissat B."/>
            <person name="Wiebenga A."/>
            <person name="De Vries R.P."/>
            <person name="Grigoriev I.V."/>
            <person name="Mortensen U.H."/>
            <person name="Andersen M.R."/>
            <person name="Baker S.E."/>
        </authorList>
    </citation>
    <scope>NUCLEOTIDE SEQUENCE [LARGE SCALE GENOMIC DNA]</scope>
    <source>
        <strain evidence="7 8">JOP 1030-1</strain>
    </source>
</reference>
<dbReference type="STRING" id="1450539.A0A318ZJ56"/>
<evidence type="ECO:0000256" key="1">
    <source>
        <dbReference type="ARBA" id="ARBA00010790"/>
    </source>
</evidence>
<keyword evidence="4" id="KW-0285">Flavoprotein</keyword>
<evidence type="ECO:0000256" key="2">
    <source>
        <dbReference type="ARBA" id="ARBA00023180"/>
    </source>
</evidence>
<dbReference type="Pfam" id="PF05199">
    <property type="entry name" value="GMC_oxred_C"/>
    <property type="match status" value="1"/>
</dbReference>
<dbReference type="SUPFAM" id="SSF54373">
    <property type="entry name" value="FAD-linked reductases, C-terminal domain"/>
    <property type="match status" value="1"/>
</dbReference>
<evidence type="ECO:0000256" key="5">
    <source>
        <dbReference type="SAM" id="SignalP"/>
    </source>
</evidence>
<dbReference type="GO" id="GO:0050660">
    <property type="term" value="F:flavin adenine dinucleotide binding"/>
    <property type="evidence" value="ECO:0007669"/>
    <property type="project" value="InterPro"/>
</dbReference>
<dbReference type="RefSeq" id="XP_025426270.1">
    <property type="nucleotide sequence ID" value="XM_025578444.1"/>
</dbReference>
<feature type="binding site" evidence="4">
    <location>
        <begin position="599"/>
        <end position="600"/>
    </location>
    <ligand>
        <name>FAD</name>
        <dbReference type="ChEBI" id="CHEBI:57692"/>
    </ligand>
</feature>
<dbReference type="Gene3D" id="3.30.560.10">
    <property type="entry name" value="Glucose Oxidase, domain 3"/>
    <property type="match status" value="1"/>
</dbReference>
<dbReference type="EMBL" id="KZ821291">
    <property type="protein sequence ID" value="PYH40288.1"/>
    <property type="molecule type" value="Genomic_DNA"/>
</dbReference>
<dbReference type="SUPFAM" id="SSF51905">
    <property type="entry name" value="FAD/NAD(P)-binding domain"/>
    <property type="match status" value="1"/>
</dbReference>
<evidence type="ECO:0000313" key="7">
    <source>
        <dbReference type="EMBL" id="PYH40288.1"/>
    </source>
</evidence>
<name>A0A318ZJ56_9EURO</name>
<evidence type="ECO:0000256" key="3">
    <source>
        <dbReference type="PIRSR" id="PIRSR000137-1"/>
    </source>
</evidence>
<protein>
    <submittedName>
        <fullName evidence="7">Putative GMC oxidoreductase</fullName>
    </submittedName>
</protein>
<dbReference type="PIRSF" id="PIRSF000137">
    <property type="entry name" value="Alcohol_oxidase"/>
    <property type="match status" value="1"/>
</dbReference>
<comment type="cofactor">
    <cofactor evidence="4">
        <name>FAD</name>
        <dbReference type="ChEBI" id="CHEBI:57692"/>
    </cofactor>
</comment>
<dbReference type="GO" id="GO:0044550">
    <property type="term" value="P:secondary metabolite biosynthetic process"/>
    <property type="evidence" value="ECO:0007669"/>
    <property type="project" value="TreeGrafter"/>
</dbReference>
<dbReference type="InterPro" id="IPR007867">
    <property type="entry name" value="GMC_OxRtase_C"/>
</dbReference>
<sequence length="624" mass="67820">MHVSWLLSSLATVAIAQEEDLNLFDYGRRGPLIGTSFGIPGVNETFDYIVIGGGTAGLTIASRLAQSDRFSVAVIEAGGFYEIDNGNQSVVPAYTKPGATSQTYNPLNDWGFKTQPQQALNGQVFHYTQGKGLGGNSAKNSMNYNRPTNESMRRWAEEVGDESYTFDRMLPYYKKSVRYTPPDPAIWGDYNSLQNTDAFDNGGPLEVSSGNWVEPMGLTMHQVLTERFGLAVTEFNSGSLIGSGFMSQTVNPRNAHRSSSESSFLQQALDSGSKLTVYKSTLAQKILFNGGNKAASEVLVTTAGTFGTPNLDFFLRAREEIIVSAGAIQSPQLLMVSGIGECEQLSRYGIPCISHLPGVGKNLQDHPAVITACRANVSKIPSLISNEASRALHVRQYLEKAQGPLTSASTGYFGFEKLPQQYRAELSNETLVGLADFPMDWPEIEWTGPSLSESDEIHEQSIALGSIVQATFSRGLVSLASPDMSTPPIIDPQWLADPRDMHTSIQAFRRSREVWAHLAELGVIDLGECFPGSEVKTDNQIREFLRQHASAINHGSCTCKMGSKSDVMAVIDSAAQVYGVQRLRVVDASSFPFLPPGHPQSTVYALAEKIADAILRAKDSSSSQ</sequence>
<evidence type="ECO:0000313" key="8">
    <source>
        <dbReference type="Proteomes" id="UP000248349"/>
    </source>
</evidence>
<feature type="active site" description="Proton acceptor" evidence="3">
    <location>
        <position position="598"/>
    </location>
</feature>
<dbReference type="GO" id="GO:0016614">
    <property type="term" value="F:oxidoreductase activity, acting on CH-OH group of donors"/>
    <property type="evidence" value="ECO:0007669"/>
    <property type="project" value="InterPro"/>
</dbReference>
<keyword evidence="5" id="KW-0732">Signal</keyword>
<dbReference type="AlphaFoldDB" id="A0A318ZJ56"/>
<dbReference type="InterPro" id="IPR012132">
    <property type="entry name" value="GMC_OxRdtase"/>
</dbReference>
<feature type="signal peptide" evidence="5">
    <location>
        <begin position="1"/>
        <end position="16"/>
    </location>
</feature>
<dbReference type="Pfam" id="PF00732">
    <property type="entry name" value="GMC_oxred_N"/>
    <property type="match status" value="1"/>
</dbReference>
<comment type="similarity">
    <text evidence="1">Belongs to the GMC oxidoreductase family.</text>
</comment>
<feature type="domain" description="Glucose-methanol-choline oxidoreductase N-terminal" evidence="6">
    <location>
        <begin position="326"/>
        <end position="340"/>
    </location>
</feature>
<keyword evidence="2" id="KW-0325">Glycoprotein</keyword>
<organism evidence="7 8">
    <name type="scientific">Aspergillus saccharolyticus JOP 1030-1</name>
    <dbReference type="NCBI Taxonomy" id="1450539"/>
    <lineage>
        <taxon>Eukaryota</taxon>
        <taxon>Fungi</taxon>
        <taxon>Dikarya</taxon>
        <taxon>Ascomycota</taxon>
        <taxon>Pezizomycotina</taxon>
        <taxon>Eurotiomycetes</taxon>
        <taxon>Eurotiomycetidae</taxon>
        <taxon>Eurotiales</taxon>
        <taxon>Aspergillaceae</taxon>
        <taxon>Aspergillus</taxon>
        <taxon>Aspergillus subgen. Circumdati</taxon>
    </lineage>
</organism>
<dbReference type="PROSITE" id="PS00624">
    <property type="entry name" value="GMC_OXRED_2"/>
    <property type="match status" value="1"/>
</dbReference>
<dbReference type="GeneID" id="37079673"/>
<keyword evidence="4" id="KW-0274">FAD</keyword>
<evidence type="ECO:0000259" key="6">
    <source>
        <dbReference type="PROSITE" id="PS00624"/>
    </source>
</evidence>
<feature type="active site" description="Proton donor" evidence="3">
    <location>
        <position position="554"/>
    </location>
</feature>
<dbReference type="Gene3D" id="3.50.50.60">
    <property type="entry name" value="FAD/NAD(P)-binding domain"/>
    <property type="match status" value="1"/>
</dbReference>
<proteinExistence type="inferred from homology"/>
<dbReference type="InterPro" id="IPR000172">
    <property type="entry name" value="GMC_OxRdtase_N"/>
</dbReference>
<dbReference type="PANTHER" id="PTHR11552">
    <property type="entry name" value="GLUCOSE-METHANOL-CHOLINE GMC OXIDOREDUCTASE"/>
    <property type="match status" value="1"/>
</dbReference>
<dbReference type="Proteomes" id="UP000248349">
    <property type="component" value="Unassembled WGS sequence"/>
</dbReference>